<protein>
    <recommendedName>
        <fullName evidence="4">DUF4134 domain-containing protein</fullName>
    </recommendedName>
</protein>
<dbReference type="AlphaFoldDB" id="A0A9D2HVE7"/>
<dbReference type="EMBL" id="DWZI01000038">
    <property type="protein sequence ID" value="HJA85989.1"/>
    <property type="molecule type" value="Genomic_DNA"/>
</dbReference>
<comment type="caution">
    <text evidence="2">The sequence shown here is derived from an EMBL/GenBank/DDBJ whole genome shotgun (WGS) entry which is preliminary data.</text>
</comment>
<reference evidence="2" key="2">
    <citation type="submission" date="2021-04" db="EMBL/GenBank/DDBJ databases">
        <authorList>
            <person name="Gilroy R."/>
        </authorList>
    </citation>
    <scope>NUCLEOTIDE SEQUENCE</scope>
    <source>
        <strain evidence="2">ChiHjej12B11-9795</strain>
    </source>
</reference>
<reference evidence="2" key="1">
    <citation type="journal article" date="2021" name="PeerJ">
        <title>Extensive microbial diversity within the chicken gut microbiome revealed by metagenomics and culture.</title>
        <authorList>
            <person name="Gilroy R."/>
            <person name="Ravi A."/>
            <person name="Getino M."/>
            <person name="Pursley I."/>
            <person name="Horton D.L."/>
            <person name="Alikhan N.F."/>
            <person name="Baker D."/>
            <person name="Gharbi K."/>
            <person name="Hall N."/>
            <person name="Watson M."/>
            <person name="Adriaenssens E.M."/>
            <person name="Foster-Nyarko E."/>
            <person name="Jarju S."/>
            <person name="Secka A."/>
            <person name="Antonio M."/>
            <person name="Oren A."/>
            <person name="Chaudhuri R.R."/>
            <person name="La Ragione R."/>
            <person name="Hildebrand F."/>
            <person name="Pallen M.J."/>
        </authorList>
    </citation>
    <scope>NUCLEOTIDE SEQUENCE</scope>
    <source>
        <strain evidence="2">ChiHjej12B11-9795</strain>
    </source>
</reference>
<keyword evidence="1" id="KW-1133">Transmembrane helix</keyword>
<evidence type="ECO:0000313" key="2">
    <source>
        <dbReference type="EMBL" id="HJA85989.1"/>
    </source>
</evidence>
<keyword evidence="1" id="KW-0472">Membrane</keyword>
<name>A0A9D2HVE7_9BACE</name>
<dbReference type="Proteomes" id="UP000823862">
    <property type="component" value="Unassembled WGS sequence"/>
</dbReference>
<evidence type="ECO:0000256" key="1">
    <source>
        <dbReference type="SAM" id="Phobius"/>
    </source>
</evidence>
<evidence type="ECO:0000313" key="3">
    <source>
        <dbReference type="Proteomes" id="UP000823862"/>
    </source>
</evidence>
<feature type="transmembrane region" description="Helical" evidence="1">
    <location>
        <begin position="96"/>
        <end position="113"/>
    </location>
</feature>
<organism evidence="2 3">
    <name type="scientific">Candidatus Bacteroides avicola</name>
    <dbReference type="NCBI Taxonomy" id="2838468"/>
    <lineage>
        <taxon>Bacteria</taxon>
        <taxon>Pseudomonadati</taxon>
        <taxon>Bacteroidota</taxon>
        <taxon>Bacteroidia</taxon>
        <taxon>Bacteroidales</taxon>
        <taxon>Bacteroidaceae</taxon>
        <taxon>Bacteroides</taxon>
    </lineage>
</organism>
<keyword evidence="1" id="KW-0812">Transmembrane</keyword>
<sequence>MNIIKASTEKAKKVINRYGKGLLTLFVFCTLLGTAEISLAQSGLKINSLSEVTDTAKEGADTILDVAKYILAAVLGIALVFVIYSLATNNPHAKEYLLGWIIAVVVIMVAFLII</sequence>
<feature type="transmembrane region" description="Helical" evidence="1">
    <location>
        <begin position="66"/>
        <end position="84"/>
    </location>
</feature>
<proteinExistence type="predicted"/>
<evidence type="ECO:0008006" key="4">
    <source>
        <dbReference type="Google" id="ProtNLM"/>
    </source>
</evidence>
<gene>
    <name evidence="2" type="ORF">H9950_07355</name>
</gene>
<accession>A0A9D2HVE7</accession>